<dbReference type="Proteomes" id="UP000334340">
    <property type="component" value="Unassembled WGS sequence"/>
</dbReference>
<dbReference type="CDD" id="cd01038">
    <property type="entry name" value="Endonuclease_DUF559"/>
    <property type="match status" value="1"/>
</dbReference>
<gene>
    <name evidence="2" type="ORF">MELA_00675</name>
</gene>
<dbReference type="Gene3D" id="3.40.960.10">
    <property type="entry name" value="VSR Endonuclease"/>
    <property type="match status" value="1"/>
</dbReference>
<reference evidence="2 3" key="1">
    <citation type="submission" date="2019-07" db="EMBL/GenBank/DDBJ databases">
        <authorList>
            <person name="Cremers G."/>
        </authorList>
    </citation>
    <scope>NUCLEOTIDE SEQUENCE [LARGE SCALE GENOMIC DNA]</scope>
</reference>
<dbReference type="SUPFAM" id="SSF52980">
    <property type="entry name" value="Restriction endonuclease-like"/>
    <property type="match status" value="1"/>
</dbReference>
<protein>
    <recommendedName>
        <fullName evidence="1">DUF559 domain-containing protein</fullName>
    </recommendedName>
</protein>
<dbReference type="InterPro" id="IPR047216">
    <property type="entry name" value="Endonuclease_DUF559_bact"/>
</dbReference>
<sequence>MRPHLTYNPTLKPKARSLRTAMTDCEQIIWYHLRRKQVLGVQFYRQRPLGHYIVDFYAPMAKLVVEIDGSQHASAEHVIKDTQRDAYLAGQGIRVLRFNDLQVLQEIEAVMREVFRVIAEQVERNPPTPPFCKGGM</sequence>
<evidence type="ECO:0000259" key="1">
    <source>
        <dbReference type="Pfam" id="PF04480"/>
    </source>
</evidence>
<dbReference type="InterPro" id="IPR007569">
    <property type="entry name" value="DUF559"/>
</dbReference>
<keyword evidence="3" id="KW-1185">Reference proteome</keyword>
<dbReference type="PANTHER" id="PTHR38590">
    <property type="entry name" value="BLL0828 PROTEIN"/>
    <property type="match status" value="1"/>
</dbReference>
<dbReference type="PANTHER" id="PTHR38590:SF1">
    <property type="entry name" value="BLL0828 PROTEIN"/>
    <property type="match status" value="1"/>
</dbReference>
<dbReference type="AlphaFoldDB" id="A0A564ZG84"/>
<dbReference type="InterPro" id="IPR011335">
    <property type="entry name" value="Restrct_endonuc-II-like"/>
</dbReference>
<dbReference type="EMBL" id="CABIKM010000011">
    <property type="protein sequence ID" value="VUZ84304.1"/>
    <property type="molecule type" value="Genomic_DNA"/>
</dbReference>
<proteinExistence type="predicted"/>
<organism evidence="2 3">
    <name type="scientific">Candidatus Methylomirabilis lanthanidiphila</name>
    <dbReference type="NCBI Taxonomy" id="2211376"/>
    <lineage>
        <taxon>Bacteria</taxon>
        <taxon>Candidatus Methylomirabilota</taxon>
        <taxon>Candidatus Methylomirabilia</taxon>
        <taxon>Candidatus Methylomirabilales</taxon>
        <taxon>Candidatus Methylomirabilaceae</taxon>
        <taxon>Candidatus Methylomirabilis</taxon>
    </lineage>
</organism>
<feature type="domain" description="DUF559" evidence="1">
    <location>
        <begin position="12"/>
        <end position="118"/>
    </location>
</feature>
<evidence type="ECO:0000313" key="3">
    <source>
        <dbReference type="Proteomes" id="UP000334340"/>
    </source>
</evidence>
<evidence type="ECO:0000313" key="2">
    <source>
        <dbReference type="EMBL" id="VUZ84304.1"/>
    </source>
</evidence>
<dbReference type="Pfam" id="PF04480">
    <property type="entry name" value="DUF559"/>
    <property type="match status" value="1"/>
</dbReference>
<name>A0A564ZG84_9BACT</name>
<accession>A0A564ZG84</accession>